<evidence type="ECO:0000313" key="2">
    <source>
        <dbReference type="EMBL" id="CCD01043.1"/>
    </source>
</evidence>
<keyword evidence="3" id="KW-1185">Reference proteome</keyword>
<gene>
    <name evidence="2" type="ORF">AZOBR_p1140058</name>
</gene>
<name>A0A9P1JWD9_9PROT</name>
<sequence length="97" mass="10867">MSELLSPKLVRRRNGEQTPREHRCSGFNVIHQITADNHLRLYEHIGNIPAAEAEARDYAQTEGVAMAACPKPNELRKKNPERFTMTSGRLSGGRPSV</sequence>
<accession>A0A9P1JWD9</accession>
<reference evidence="2 3" key="1">
    <citation type="journal article" date="2011" name="PLoS Genet.">
        <title>Azospirillum genomes reveal transition of bacteria from aquatic to terrestrial environments.</title>
        <authorList>
            <person name="Wisniewski-Dye F."/>
            <person name="Borziak K."/>
            <person name="Khalsa-Moyers G."/>
            <person name="Alexandre G."/>
            <person name="Sukharnikov L.O."/>
            <person name="Wuichet K."/>
            <person name="Hurst G.B."/>
            <person name="McDonald W.H."/>
            <person name="Robertson J.S."/>
            <person name="Barbe V."/>
            <person name="Calteau A."/>
            <person name="Rouy Z."/>
            <person name="Mangenot S."/>
            <person name="Prigent-Combaret C."/>
            <person name="Normand P."/>
            <person name="Boyer M."/>
            <person name="Siguier P."/>
            <person name="Dessaux Y."/>
            <person name="Elmerich C."/>
            <person name="Condemine G."/>
            <person name="Krishnen G."/>
            <person name="Kennedy I."/>
            <person name="Paterson A.H."/>
            <person name="Gonzalez V."/>
            <person name="Mavingui P."/>
            <person name="Zhulin I.B."/>
        </authorList>
    </citation>
    <scope>NUCLEOTIDE SEQUENCE [LARGE SCALE GENOMIC DNA]</scope>
    <source>
        <strain evidence="2 3">Sp245</strain>
    </source>
</reference>
<dbReference type="Proteomes" id="UP000007319">
    <property type="component" value="Plasmid AZOBR_p1"/>
</dbReference>
<dbReference type="AlphaFoldDB" id="A0A9P1JWD9"/>
<protein>
    <submittedName>
        <fullName evidence="2">Uncharacterized protein</fullName>
    </submittedName>
</protein>
<dbReference type="KEGG" id="abs:AZOBR_p1140058"/>
<feature type="region of interest" description="Disordered" evidence="1">
    <location>
        <begin position="1"/>
        <end position="21"/>
    </location>
</feature>
<evidence type="ECO:0000313" key="3">
    <source>
        <dbReference type="Proteomes" id="UP000007319"/>
    </source>
</evidence>
<organism evidence="2 3">
    <name type="scientific">Azospirillum baldaniorum</name>
    <dbReference type="NCBI Taxonomy" id="1064539"/>
    <lineage>
        <taxon>Bacteria</taxon>
        <taxon>Pseudomonadati</taxon>
        <taxon>Pseudomonadota</taxon>
        <taxon>Alphaproteobacteria</taxon>
        <taxon>Rhodospirillales</taxon>
        <taxon>Azospirillaceae</taxon>
        <taxon>Azospirillum</taxon>
    </lineage>
</organism>
<feature type="region of interest" description="Disordered" evidence="1">
    <location>
        <begin position="74"/>
        <end position="97"/>
    </location>
</feature>
<geneLocation type="plasmid" evidence="2 3">
    <name>AZOBR_p1</name>
</geneLocation>
<dbReference type="RefSeq" id="WP_014198491.1">
    <property type="nucleotide sequence ID" value="NC_016594.1"/>
</dbReference>
<proteinExistence type="predicted"/>
<evidence type="ECO:0000256" key="1">
    <source>
        <dbReference type="SAM" id="MobiDB-lite"/>
    </source>
</evidence>
<dbReference type="EMBL" id="HE577328">
    <property type="protein sequence ID" value="CCD01043.1"/>
    <property type="molecule type" value="Genomic_DNA"/>
</dbReference>
<keyword evidence="2" id="KW-0614">Plasmid</keyword>